<feature type="transmembrane region" description="Helical" evidence="1">
    <location>
        <begin position="17"/>
        <end position="38"/>
    </location>
</feature>
<comment type="caution">
    <text evidence="2">The sequence shown here is derived from an EMBL/GenBank/DDBJ whole genome shotgun (WGS) entry which is preliminary data.</text>
</comment>
<feature type="transmembrane region" description="Helical" evidence="1">
    <location>
        <begin position="71"/>
        <end position="99"/>
    </location>
</feature>
<evidence type="ECO:0000256" key="1">
    <source>
        <dbReference type="SAM" id="Phobius"/>
    </source>
</evidence>
<reference evidence="2 3" key="1">
    <citation type="submission" date="2019-06" db="EMBL/GenBank/DDBJ databases">
        <title>Description of Kitasatospora acidophila sp. nov. isolated from pine grove soil, and reclassification of Streptomyces novaecaesareae to Kitasatospora novaeceasareae comb. nov.</title>
        <authorList>
            <person name="Kim M.J."/>
        </authorList>
    </citation>
    <scope>NUCLEOTIDE SEQUENCE [LARGE SCALE GENOMIC DNA]</scope>
    <source>
        <strain evidence="2 3">MMS16-CNU292</strain>
    </source>
</reference>
<organism evidence="2 3">
    <name type="scientific">Kitasatospora acidiphila</name>
    <dbReference type="NCBI Taxonomy" id="2567942"/>
    <lineage>
        <taxon>Bacteria</taxon>
        <taxon>Bacillati</taxon>
        <taxon>Actinomycetota</taxon>
        <taxon>Actinomycetes</taxon>
        <taxon>Kitasatosporales</taxon>
        <taxon>Streptomycetaceae</taxon>
        <taxon>Kitasatospora</taxon>
    </lineage>
</organism>
<evidence type="ECO:0000313" key="3">
    <source>
        <dbReference type="Proteomes" id="UP000319103"/>
    </source>
</evidence>
<gene>
    <name evidence="2" type="ORF">E6W39_06635</name>
</gene>
<dbReference type="EMBL" id="VIGB01000003">
    <property type="protein sequence ID" value="TQF02013.1"/>
    <property type="molecule type" value="Genomic_DNA"/>
</dbReference>
<dbReference type="OrthoDB" id="4200411at2"/>
<keyword evidence="3" id="KW-1185">Reference proteome</keyword>
<keyword evidence="1" id="KW-0472">Membrane</keyword>
<dbReference type="Proteomes" id="UP000319103">
    <property type="component" value="Unassembled WGS sequence"/>
</dbReference>
<keyword evidence="1" id="KW-1133">Transmembrane helix</keyword>
<protein>
    <submittedName>
        <fullName evidence="2">Uncharacterized protein</fullName>
    </submittedName>
</protein>
<dbReference type="AlphaFoldDB" id="A0A540VZ49"/>
<accession>A0A540VZ49</accession>
<evidence type="ECO:0000313" key="2">
    <source>
        <dbReference type="EMBL" id="TQF02013.1"/>
    </source>
</evidence>
<keyword evidence="1" id="KW-0812">Transmembrane</keyword>
<name>A0A540VZ49_9ACTN</name>
<sequence>MPSPRTSAPSTTTGSDALLYLLLGVLGAALAFGSLAWLTGNLTNALVGHGPWTPFRATDALLHPNVLWPHLSATAVLVGARIVPGLLTLGLAITGLVLWMRWRGGAKTGLARKADLAPLLDKDVTAKARSLRPGLNDRECKRGRTR</sequence>
<proteinExistence type="predicted"/>